<reference evidence="3" key="3">
    <citation type="submission" date="2015-06" db="UniProtKB">
        <authorList>
            <consortium name="EnsemblMetazoa"/>
        </authorList>
    </citation>
    <scope>IDENTIFICATION</scope>
</reference>
<gene>
    <name evidence="3" type="primary">20204403</name>
    <name evidence="2" type="ORF">HELRODRAFT_173134</name>
</gene>
<evidence type="ECO:0000256" key="1">
    <source>
        <dbReference type="SAM" id="MobiDB-lite"/>
    </source>
</evidence>
<reference evidence="4" key="1">
    <citation type="submission" date="2012-12" db="EMBL/GenBank/DDBJ databases">
        <authorList>
            <person name="Hellsten U."/>
            <person name="Grimwood J."/>
            <person name="Chapman J.A."/>
            <person name="Shapiro H."/>
            <person name="Aerts A."/>
            <person name="Otillar R.P."/>
            <person name="Terry A.Y."/>
            <person name="Boore J.L."/>
            <person name="Simakov O."/>
            <person name="Marletaz F."/>
            <person name="Cho S.-J."/>
            <person name="Edsinger-Gonzales E."/>
            <person name="Havlak P."/>
            <person name="Kuo D.-H."/>
            <person name="Larsson T."/>
            <person name="Lv J."/>
            <person name="Arendt D."/>
            <person name="Savage R."/>
            <person name="Osoegawa K."/>
            <person name="de Jong P."/>
            <person name="Lindberg D.R."/>
            <person name="Seaver E.C."/>
            <person name="Weisblat D.A."/>
            <person name="Putnam N.H."/>
            <person name="Grigoriev I.V."/>
            <person name="Rokhsar D.S."/>
        </authorList>
    </citation>
    <scope>NUCLEOTIDE SEQUENCE</scope>
</reference>
<evidence type="ECO:0000313" key="3">
    <source>
        <dbReference type="EnsemblMetazoa" id="HelroP173134"/>
    </source>
</evidence>
<reference evidence="2 4" key="2">
    <citation type="journal article" date="2013" name="Nature">
        <title>Insights into bilaterian evolution from three spiralian genomes.</title>
        <authorList>
            <person name="Simakov O."/>
            <person name="Marletaz F."/>
            <person name="Cho S.J."/>
            <person name="Edsinger-Gonzales E."/>
            <person name="Havlak P."/>
            <person name="Hellsten U."/>
            <person name="Kuo D.H."/>
            <person name="Larsson T."/>
            <person name="Lv J."/>
            <person name="Arendt D."/>
            <person name="Savage R."/>
            <person name="Osoegawa K."/>
            <person name="de Jong P."/>
            <person name="Grimwood J."/>
            <person name="Chapman J.A."/>
            <person name="Shapiro H."/>
            <person name="Aerts A."/>
            <person name="Otillar R.P."/>
            <person name="Terry A.Y."/>
            <person name="Boore J.L."/>
            <person name="Grigoriev I.V."/>
            <person name="Lindberg D.R."/>
            <person name="Seaver E.C."/>
            <person name="Weisblat D.A."/>
            <person name="Putnam N.H."/>
            <person name="Rokhsar D.S."/>
        </authorList>
    </citation>
    <scope>NUCLEOTIDE SEQUENCE</scope>
</reference>
<name>T1F6F4_HELRO</name>
<dbReference type="GeneID" id="20204403"/>
<feature type="compositionally biased region" description="Polar residues" evidence="1">
    <location>
        <begin position="170"/>
        <end position="180"/>
    </location>
</feature>
<feature type="compositionally biased region" description="Acidic residues" evidence="1">
    <location>
        <begin position="200"/>
        <end position="213"/>
    </location>
</feature>
<dbReference type="CTD" id="20204403"/>
<sequence>MVIHVDLIEWNANIERTKSTVDEDSPSTLNASDNIDDTQLCNVDNRSISQYETRVRARERVDSSGRTGRCHYNYYNKTLYKTDSRLLRNEINFLKVDNRNNNNVTVEVEEEILQRTFKHSVSVGDLTTKPSSSSPSLSSLPSLPPPLSLSSLVMNNATLGRMKSTAPYPSASSSHLNISSPGHPLMLKHSVQPKVFADDGTVDDDGAATDEENSGSSASPSSVKTLKYQDNTDHDNDGGAGRAATDIRQLSSSTLSLVHSDGEVAVGGSRSAPGIESSSHFFDIGFIVNDGGETPENLTPTADHHNRRRIPSKVDEEKEEYFDVYEKMHKQRLKEASKIKKTLDVSPAADVNPSTLEHFCDFHAAAIISGGPSLLLKSTQGSVDAVLCHAQD</sequence>
<dbReference type="EnsemblMetazoa" id="HelroT173134">
    <property type="protein sequence ID" value="HelroP173134"/>
    <property type="gene ID" value="HelroG173134"/>
</dbReference>
<accession>T1F6F4</accession>
<dbReference type="Proteomes" id="UP000015101">
    <property type="component" value="Unassembled WGS sequence"/>
</dbReference>
<dbReference type="EMBL" id="AMQM01004458">
    <property type="status" value="NOT_ANNOTATED_CDS"/>
    <property type="molecule type" value="Genomic_DNA"/>
</dbReference>
<evidence type="ECO:0000313" key="2">
    <source>
        <dbReference type="EMBL" id="ESO04060.1"/>
    </source>
</evidence>
<feature type="region of interest" description="Disordered" evidence="1">
    <location>
        <begin position="164"/>
        <end position="242"/>
    </location>
</feature>
<feature type="region of interest" description="Disordered" evidence="1">
    <location>
        <begin position="124"/>
        <end position="145"/>
    </location>
</feature>
<proteinExistence type="predicted"/>
<dbReference type="RefSeq" id="XP_009017996.1">
    <property type="nucleotide sequence ID" value="XM_009019748.1"/>
</dbReference>
<dbReference type="InParanoid" id="T1F6F4"/>
<dbReference type="EMBL" id="KB096551">
    <property type="protein sequence ID" value="ESO04060.1"/>
    <property type="molecule type" value="Genomic_DNA"/>
</dbReference>
<evidence type="ECO:0000313" key="4">
    <source>
        <dbReference type="Proteomes" id="UP000015101"/>
    </source>
</evidence>
<dbReference type="OrthoDB" id="294052at2759"/>
<dbReference type="AlphaFoldDB" id="T1F6F4"/>
<feature type="compositionally biased region" description="Low complexity" evidence="1">
    <location>
        <begin position="130"/>
        <end position="141"/>
    </location>
</feature>
<dbReference type="HOGENOM" id="CLU_704535_0_0_1"/>
<protein>
    <submittedName>
        <fullName evidence="2 3">Uncharacterized protein</fullName>
    </submittedName>
</protein>
<organism evidence="3 4">
    <name type="scientific">Helobdella robusta</name>
    <name type="common">Californian leech</name>
    <dbReference type="NCBI Taxonomy" id="6412"/>
    <lineage>
        <taxon>Eukaryota</taxon>
        <taxon>Metazoa</taxon>
        <taxon>Spiralia</taxon>
        <taxon>Lophotrochozoa</taxon>
        <taxon>Annelida</taxon>
        <taxon>Clitellata</taxon>
        <taxon>Hirudinea</taxon>
        <taxon>Rhynchobdellida</taxon>
        <taxon>Glossiphoniidae</taxon>
        <taxon>Helobdella</taxon>
    </lineage>
</organism>
<keyword evidence="4" id="KW-1185">Reference proteome</keyword>
<dbReference type="KEGG" id="hro:HELRODRAFT_173134"/>